<feature type="region of interest" description="Disordered" evidence="4">
    <location>
        <begin position="1"/>
        <end position="27"/>
    </location>
</feature>
<feature type="region of interest" description="Disordered" evidence="4">
    <location>
        <begin position="94"/>
        <end position="128"/>
    </location>
</feature>
<dbReference type="Proteomes" id="UP001179952">
    <property type="component" value="Unassembled WGS sequence"/>
</dbReference>
<dbReference type="InterPro" id="IPR040356">
    <property type="entry name" value="SPEAR"/>
</dbReference>
<gene>
    <name evidence="5" type="ORF">QJS04_geneDACA010979</name>
</gene>
<reference evidence="5" key="2">
    <citation type="submission" date="2023-06" db="EMBL/GenBank/DDBJ databases">
        <authorList>
            <person name="Ma L."/>
            <person name="Liu K.-W."/>
            <person name="Li Z."/>
            <person name="Hsiao Y.-Y."/>
            <person name="Qi Y."/>
            <person name="Fu T."/>
            <person name="Tang G."/>
            <person name="Zhang D."/>
            <person name="Sun W.-H."/>
            <person name="Liu D.-K."/>
            <person name="Li Y."/>
            <person name="Chen G.-Z."/>
            <person name="Liu X.-D."/>
            <person name="Liao X.-Y."/>
            <person name="Jiang Y.-T."/>
            <person name="Yu X."/>
            <person name="Hao Y."/>
            <person name="Huang J."/>
            <person name="Zhao X.-W."/>
            <person name="Ke S."/>
            <person name="Chen Y.-Y."/>
            <person name="Wu W.-L."/>
            <person name="Hsu J.-L."/>
            <person name="Lin Y.-F."/>
            <person name="Huang M.-D."/>
            <person name="Li C.-Y."/>
            <person name="Huang L."/>
            <person name="Wang Z.-W."/>
            <person name="Zhao X."/>
            <person name="Zhong W.-Y."/>
            <person name="Peng D.-H."/>
            <person name="Ahmad S."/>
            <person name="Lan S."/>
            <person name="Zhang J.-S."/>
            <person name="Tsai W.-C."/>
            <person name="Van De Peer Y."/>
            <person name="Liu Z.-J."/>
        </authorList>
    </citation>
    <scope>NUCLEOTIDE SEQUENCE</scope>
    <source>
        <strain evidence="5">SCP</strain>
        <tissue evidence="5">Leaves</tissue>
    </source>
</reference>
<feature type="region of interest" description="Disordered" evidence="4">
    <location>
        <begin position="155"/>
        <end position="194"/>
    </location>
</feature>
<protein>
    <submittedName>
        <fullName evidence="5">Uncharacterized protein</fullName>
    </submittedName>
</protein>
<evidence type="ECO:0000256" key="4">
    <source>
        <dbReference type="SAM" id="MobiDB-lite"/>
    </source>
</evidence>
<evidence type="ECO:0000313" key="5">
    <source>
        <dbReference type="EMBL" id="KAK1274956.1"/>
    </source>
</evidence>
<organism evidence="5 6">
    <name type="scientific">Acorus gramineus</name>
    <name type="common">Dwarf sweet flag</name>
    <dbReference type="NCBI Taxonomy" id="55184"/>
    <lineage>
        <taxon>Eukaryota</taxon>
        <taxon>Viridiplantae</taxon>
        <taxon>Streptophyta</taxon>
        <taxon>Embryophyta</taxon>
        <taxon>Tracheophyta</taxon>
        <taxon>Spermatophyta</taxon>
        <taxon>Magnoliopsida</taxon>
        <taxon>Liliopsida</taxon>
        <taxon>Acoraceae</taxon>
        <taxon>Acorus</taxon>
    </lineage>
</organism>
<dbReference type="AlphaFoldDB" id="A0AAV9BF95"/>
<feature type="compositionally biased region" description="Basic and acidic residues" evidence="4">
    <location>
        <begin position="184"/>
        <end position="194"/>
    </location>
</feature>
<evidence type="ECO:0000256" key="2">
    <source>
        <dbReference type="ARBA" id="ARBA00023015"/>
    </source>
</evidence>
<keyword evidence="1" id="KW-0678">Repressor</keyword>
<sequence length="194" mass="21357">MNDDEDPSSSNGGRASKKQKTMRIPRRGLGVAQLEKLRLEEVEKQQNNQIQGSVTTNTVTASLYSLPPPTRLHNQKSFLFSDLNNVNGMKDYLSSSSSSARRPSLPVPLPAFSNLHMEPPSNQSSSGNKLIEEEKENVNEPFPVPFYRFLPMSNGTDEAALDHQTRASGSVGAASDQQMDEAPVTEKIDLTLRL</sequence>
<name>A0AAV9BF95_ACOGR</name>
<dbReference type="EMBL" id="JAUJYN010000003">
    <property type="protein sequence ID" value="KAK1274956.1"/>
    <property type="molecule type" value="Genomic_DNA"/>
</dbReference>
<proteinExistence type="predicted"/>
<dbReference type="GO" id="GO:0003700">
    <property type="term" value="F:DNA-binding transcription factor activity"/>
    <property type="evidence" value="ECO:0007669"/>
    <property type="project" value="InterPro"/>
</dbReference>
<accession>A0AAV9BF95</accession>
<keyword evidence="3" id="KW-0804">Transcription</keyword>
<evidence type="ECO:0000256" key="1">
    <source>
        <dbReference type="ARBA" id="ARBA00022491"/>
    </source>
</evidence>
<dbReference type="PANTHER" id="PTHR33388:SF2">
    <property type="entry name" value="PROTEIN SPOROCYTELESS"/>
    <property type="match status" value="1"/>
</dbReference>
<evidence type="ECO:0000256" key="3">
    <source>
        <dbReference type="ARBA" id="ARBA00023163"/>
    </source>
</evidence>
<dbReference type="PANTHER" id="PTHR33388">
    <property type="entry name" value="OS01G0212500 PROTEIN"/>
    <property type="match status" value="1"/>
</dbReference>
<keyword evidence="6" id="KW-1185">Reference proteome</keyword>
<feature type="compositionally biased region" description="Low complexity" evidence="4">
    <location>
        <begin position="94"/>
        <end position="104"/>
    </location>
</feature>
<comment type="caution">
    <text evidence="5">The sequence shown here is derived from an EMBL/GenBank/DDBJ whole genome shotgun (WGS) entry which is preliminary data.</text>
</comment>
<evidence type="ECO:0000313" key="6">
    <source>
        <dbReference type="Proteomes" id="UP001179952"/>
    </source>
</evidence>
<reference evidence="5" key="1">
    <citation type="journal article" date="2023" name="Nat. Commun.">
        <title>Diploid and tetraploid genomes of Acorus and the evolution of monocots.</title>
        <authorList>
            <person name="Ma L."/>
            <person name="Liu K.W."/>
            <person name="Li Z."/>
            <person name="Hsiao Y.Y."/>
            <person name="Qi Y."/>
            <person name="Fu T."/>
            <person name="Tang G.D."/>
            <person name="Zhang D."/>
            <person name="Sun W.H."/>
            <person name="Liu D.K."/>
            <person name="Li Y."/>
            <person name="Chen G.Z."/>
            <person name="Liu X.D."/>
            <person name="Liao X.Y."/>
            <person name="Jiang Y.T."/>
            <person name="Yu X."/>
            <person name="Hao Y."/>
            <person name="Huang J."/>
            <person name="Zhao X.W."/>
            <person name="Ke S."/>
            <person name="Chen Y.Y."/>
            <person name="Wu W.L."/>
            <person name="Hsu J.L."/>
            <person name="Lin Y.F."/>
            <person name="Huang M.D."/>
            <person name="Li C.Y."/>
            <person name="Huang L."/>
            <person name="Wang Z.W."/>
            <person name="Zhao X."/>
            <person name="Zhong W.Y."/>
            <person name="Peng D.H."/>
            <person name="Ahmad S."/>
            <person name="Lan S."/>
            <person name="Zhang J.S."/>
            <person name="Tsai W.C."/>
            <person name="Van de Peer Y."/>
            <person name="Liu Z.J."/>
        </authorList>
    </citation>
    <scope>NUCLEOTIDE SEQUENCE</scope>
    <source>
        <strain evidence="5">SCP</strain>
    </source>
</reference>
<feature type="compositionally biased region" description="Basic residues" evidence="4">
    <location>
        <begin position="15"/>
        <end position="26"/>
    </location>
</feature>
<keyword evidence="2" id="KW-0805">Transcription regulation</keyword>